<feature type="domain" description="Amidohydrolase-related" evidence="5">
    <location>
        <begin position="76"/>
        <end position="357"/>
    </location>
</feature>
<evidence type="ECO:0000259" key="5">
    <source>
        <dbReference type="Pfam" id="PF01979"/>
    </source>
</evidence>
<proteinExistence type="inferred from homology"/>
<sequence>MRVRAISDRDYLNMIRVSRRQAPASLWIKGANVLNVYTKEWQEHHVVVAGERIAYVGEKEPLVDDQTVILEAAGQYLVPGYIEPHAHPFQWYNPYTLADFALQTGTTGMVSDTLMLMHLPFSQTAAIMDSLEAHPVKQFFWGRLDPQTGKAHPSFTKENLARMLEHPRVIQGGELTNWGGVLQEDETLLFGLKHTRDLGKRMEGHHPGASYETLNIAAAAGVTACHEAIHAADLLSRIRLGMYATLRHSSIRPDLPELVKGWLELGVPWSSRMMLTSDGSTPPMHRDGFMDSTIRVAIEAGMPPEEAYVMATLNPAVYYGLDAEIGGIAPGRIADMLLLTAKDRPTPSIVIANGQRVAEKGTLLVPTVQPQWEEASLRLTDPLKKQAHPDWFRLRPDEDGKAPVLQMLNAVITRLSLEDMPVDQDGYVSLQHDPQLALIAIIDATGGNRTMAVLHGFGEHLEGLASTYSASGDWVVIGRDPKAMAQALERIREIKGGVVLIDEGKIICECPLPLAGKFASVPMEEVISMGENLVNQLRSKGHIHLDPIYSILFFTATHLPYARLTATGIVDVKSGQIVVPALPLP</sequence>
<organism evidence="7 8">
    <name type="scientific">Brevibacillus formosus</name>
    <dbReference type="NCBI Taxonomy" id="54913"/>
    <lineage>
        <taxon>Bacteria</taxon>
        <taxon>Bacillati</taxon>
        <taxon>Bacillota</taxon>
        <taxon>Bacilli</taxon>
        <taxon>Bacillales</taxon>
        <taxon>Paenibacillaceae</taxon>
        <taxon>Brevibacillus</taxon>
    </lineage>
</organism>
<reference evidence="7 8" key="1">
    <citation type="submission" date="2016-11" db="EMBL/GenBank/DDBJ databases">
        <authorList>
            <person name="Jaros S."/>
            <person name="Januszkiewicz K."/>
            <person name="Wedrychowicz H."/>
        </authorList>
    </citation>
    <scope>NUCLEOTIDE SEQUENCE [LARGE SCALE GENOMIC DNA]</scope>
    <source>
        <strain evidence="7 8">NF2</strain>
    </source>
</reference>
<dbReference type="InterPro" id="IPR011059">
    <property type="entry name" value="Metal-dep_hydrolase_composite"/>
</dbReference>
<dbReference type="InterPro" id="IPR026912">
    <property type="entry name" value="Adenine_deam_C"/>
</dbReference>
<dbReference type="EMBL" id="CP018145">
    <property type="protein sequence ID" value="ASJ57131.1"/>
    <property type="molecule type" value="Genomic_DNA"/>
</dbReference>
<name>A0A220MPY1_9BACL</name>
<protein>
    <recommendedName>
        <fullName evidence="2">adenine deaminase</fullName>
        <ecNumber evidence="2">3.5.4.2</ecNumber>
    </recommendedName>
</protein>
<gene>
    <name evidence="7" type="ORF">BP422_28690</name>
</gene>
<accession>A0A220MPY1</accession>
<comment type="catalytic activity">
    <reaction evidence="4">
        <text>adenine + H2O + H(+) = hypoxanthine + NH4(+)</text>
        <dbReference type="Rhea" id="RHEA:23688"/>
        <dbReference type="ChEBI" id="CHEBI:15377"/>
        <dbReference type="ChEBI" id="CHEBI:15378"/>
        <dbReference type="ChEBI" id="CHEBI:16708"/>
        <dbReference type="ChEBI" id="CHEBI:17368"/>
        <dbReference type="ChEBI" id="CHEBI:28938"/>
        <dbReference type="EC" id="3.5.4.2"/>
    </reaction>
</comment>
<dbReference type="AlphaFoldDB" id="A0A220MPY1"/>
<evidence type="ECO:0000256" key="1">
    <source>
        <dbReference type="ARBA" id="ARBA00006773"/>
    </source>
</evidence>
<dbReference type="PANTHER" id="PTHR11113">
    <property type="entry name" value="N-ACETYLGLUCOSAMINE-6-PHOSPHATE DEACETYLASE"/>
    <property type="match status" value="1"/>
</dbReference>
<dbReference type="InterPro" id="IPR032466">
    <property type="entry name" value="Metal_Hydrolase"/>
</dbReference>
<keyword evidence="3" id="KW-0378">Hydrolase</keyword>
<evidence type="ECO:0000313" key="7">
    <source>
        <dbReference type="EMBL" id="ASJ57131.1"/>
    </source>
</evidence>
<evidence type="ECO:0000256" key="2">
    <source>
        <dbReference type="ARBA" id="ARBA00012782"/>
    </source>
</evidence>
<dbReference type="Pfam" id="PF13382">
    <property type="entry name" value="Adenine_deam_C"/>
    <property type="match status" value="1"/>
</dbReference>
<evidence type="ECO:0000256" key="3">
    <source>
        <dbReference type="ARBA" id="ARBA00022801"/>
    </source>
</evidence>
<dbReference type="Gene3D" id="2.30.40.10">
    <property type="entry name" value="Urease, subunit C, domain 1"/>
    <property type="match status" value="1"/>
</dbReference>
<dbReference type="SUPFAM" id="SSF51556">
    <property type="entry name" value="Metallo-dependent hydrolases"/>
    <property type="match status" value="1"/>
</dbReference>
<dbReference type="KEGG" id="bfm:BP422_28690"/>
<dbReference type="GO" id="GO:0000034">
    <property type="term" value="F:adenine deaminase activity"/>
    <property type="evidence" value="ECO:0007669"/>
    <property type="project" value="UniProtKB-EC"/>
</dbReference>
<evidence type="ECO:0000259" key="6">
    <source>
        <dbReference type="Pfam" id="PF13382"/>
    </source>
</evidence>
<comment type="similarity">
    <text evidence="1">Belongs to the metallo-dependent hydrolases superfamily. Adenine deaminase family.</text>
</comment>
<dbReference type="PANTHER" id="PTHR11113:SF6">
    <property type="entry name" value="ADENINE DEAMINASE YERA-RELATED"/>
    <property type="match status" value="1"/>
</dbReference>
<feature type="domain" description="Adenine deaminase C-terminal" evidence="6">
    <location>
        <begin position="411"/>
        <end position="574"/>
    </location>
</feature>
<dbReference type="Proteomes" id="UP000197781">
    <property type="component" value="Chromosome"/>
</dbReference>
<evidence type="ECO:0000256" key="4">
    <source>
        <dbReference type="ARBA" id="ARBA00047720"/>
    </source>
</evidence>
<dbReference type="Gene3D" id="3.20.20.140">
    <property type="entry name" value="Metal-dependent hydrolases"/>
    <property type="match status" value="1"/>
</dbReference>
<dbReference type="Pfam" id="PF01979">
    <property type="entry name" value="Amidohydro_1"/>
    <property type="match status" value="1"/>
</dbReference>
<dbReference type="InterPro" id="IPR006680">
    <property type="entry name" value="Amidohydro-rel"/>
</dbReference>
<dbReference type="RefSeq" id="WP_088910594.1">
    <property type="nucleotide sequence ID" value="NZ_CP018145.1"/>
</dbReference>
<dbReference type="SUPFAM" id="SSF51338">
    <property type="entry name" value="Composite domain of metallo-dependent hydrolases"/>
    <property type="match status" value="1"/>
</dbReference>
<evidence type="ECO:0000313" key="8">
    <source>
        <dbReference type="Proteomes" id="UP000197781"/>
    </source>
</evidence>
<dbReference type="EC" id="3.5.4.2" evidence="2"/>